<gene>
    <name evidence="2" type="ordered locus">Daes_1232</name>
</gene>
<sequence precursor="true">MKRLIILAVLCAFVLSAAVASAADIKASGAWVVEANWNSNWAFNKDVAGASNGAAFAVSQRATTTFEFIANENLKGVLQTRYGTEQWGQKSFAIGSGDSGTNDNTQNRITVRQAYIDFNWPDTTVHVRAGYQGISLPAAFGGGSLVLDEEIGAAVVSGSMTDNVGYLVGYARAADGGANTNAYIDAYVAALPMSFEGFSFAPFGMYAPIGDATTATSLIGSKMQGLAANNATDVTDGSFDNAYWLGAAFTMDLFDPFVLMADVNYGTVKSSRSQNDRSGWLFDAALEYKGFDFMTPELFFVYTSGEDGNSSKGNGSSERMPVLAAQNWAIGSFFFGGDRLLMGSIQETNDYMGFWALGLSLKDIQSFAEGLTHDVHLIYARGTNDKNSLDVTGAGGSNHNFTYGRSLTEKDTLYEIDFNTGYKLYDELTLSLDLGYLNLDTKESRWNNVSGMKGGDAWKISTGVAYKF</sequence>
<dbReference type="KEGG" id="das:Daes_1232"/>
<dbReference type="EMBL" id="CP002431">
    <property type="protein sequence ID" value="ADU62246.1"/>
    <property type="molecule type" value="Genomic_DNA"/>
</dbReference>
<evidence type="ECO:0008006" key="4">
    <source>
        <dbReference type="Google" id="ProtNLM"/>
    </source>
</evidence>
<keyword evidence="3" id="KW-1185">Reference proteome</keyword>
<dbReference type="STRING" id="643562.Daes_1232"/>
<evidence type="ECO:0000313" key="2">
    <source>
        <dbReference type="EMBL" id="ADU62246.1"/>
    </source>
</evidence>
<accession>E6VU53</accession>
<dbReference type="NCBIfam" id="NF033939">
    <property type="entry name" value="DESULF_POR1"/>
    <property type="match status" value="1"/>
</dbReference>
<dbReference type="Proteomes" id="UP000002191">
    <property type="component" value="Chromosome"/>
</dbReference>
<evidence type="ECO:0000256" key="1">
    <source>
        <dbReference type="SAM" id="SignalP"/>
    </source>
</evidence>
<dbReference type="InterPro" id="IPR059232">
    <property type="entry name" value="Porin_put"/>
</dbReference>
<proteinExistence type="predicted"/>
<reference evidence="2 3" key="2">
    <citation type="journal article" date="2014" name="Genome Announc.">
        <title>Complete Genome Sequence of the Subsurface, Mesophilic Sulfate-Reducing Bacterium Desulfovibrio aespoeensis Aspo-2.</title>
        <authorList>
            <person name="Pedersen K."/>
            <person name="Bengtsson A."/>
            <person name="Edlund J."/>
            <person name="Rabe L."/>
            <person name="Hazen T."/>
            <person name="Chakraborty R."/>
            <person name="Goodwin L."/>
            <person name="Shapiro N."/>
        </authorList>
    </citation>
    <scope>NUCLEOTIDE SEQUENCE [LARGE SCALE GENOMIC DNA]</scope>
    <source>
        <strain evidence="3">ATCC 700646 / DSM 10631 / Aspo-2</strain>
    </source>
</reference>
<organism evidence="2 3">
    <name type="scientific">Pseudodesulfovibrio aespoeensis (strain ATCC 700646 / DSM 10631 / Aspo-2)</name>
    <name type="common">Desulfovibrio aespoeensis</name>
    <dbReference type="NCBI Taxonomy" id="643562"/>
    <lineage>
        <taxon>Bacteria</taxon>
        <taxon>Pseudomonadati</taxon>
        <taxon>Thermodesulfobacteriota</taxon>
        <taxon>Desulfovibrionia</taxon>
        <taxon>Desulfovibrionales</taxon>
        <taxon>Desulfovibrionaceae</taxon>
    </lineage>
</organism>
<dbReference type="RefSeq" id="WP_013514177.1">
    <property type="nucleotide sequence ID" value="NC_014844.1"/>
</dbReference>
<name>E6VU53_PSEA9</name>
<dbReference type="AlphaFoldDB" id="E6VU53"/>
<dbReference type="HOGENOM" id="CLU_042511_0_0_7"/>
<evidence type="ECO:0000313" key="3">
    <source>
        <dbReference type="Proteomes" id="UP000002191"/>
    </source>
</evidence>
<protein>
    <recommendedName>
        <fullName evidence="4">Outer membrane homotrimeric porin</fullName>
    </recommendedName>
</protein>
<reference evidence="3" key="1">
    <citation type="submission" date="2010-12" db="EMBL/GenBank/DDBJ databases">
        <title>Complete sequence of Desulfovibrio aespoeensis Aspo-2.</title>
        <authorList>
            <consortium name="US DOE Joint Genome Institute"/>
            <person name="Lucas S."/>
            <person name="Copeland A."/>
            <person name="Lapidus A."/>
            <person name="Cheng J.-F."/>
            <person name="Goodwin L."/>
            <person name="Pitluck S."/>
            <person name="Chertkov O."/>
            <person name="Misra M."/>
            <person name="Detter J.C."/>
            <person name="Han C."/>
            <person name="Tapia R."/>
            <person name="Land M."/>
            <person name="Hauser L."/>
            <person name="Kyrpides N."/>
            <person name="Ivanova N."/>
            <person name="Ovchinnikova G."/>
            <person name="Pedersen K."/>
            <person name="Jagevall S."/>
            <person name="Hazen T."/>
            <person name="Woyke T."/>
        </authorList>
    </citation>
    <scope>NUCLEOTIDE SEQUENCE [LARGE SCALE GENOMIC DNA]</scope>
    <source>
        <strain evidence="3">ATCC 700646 / DSM 10631 / Aspo-2</strain>
    </source>
</reference>
<feature type="chain" id="PRO_5003211317" description="Outer membrane homotrimeric porin" evidence="1">
    <location>
        <begin position="23"/>
        <end position="468"/>
    </location>
</feature>
<feature type="signal peptide" evidence="1">
    <location>
        <begin position="1"/>
        <end position="22"/>
    </location>
</feature>
<dbReference type="OrthoDB" id="5464498at2"/>
<keyword evidence="1" id="KW-0732">Signal</keyword>
<dbReference type="eggNOG" id="ENOG502ZCBE">
    <property type="taxonomic scope" value="Bacteria"/>
</dbReference>